<gene>
    <name evidence="2" type="ORF">SAMN05216388_10383</name>
</gene>
<dbReference type="OrthoDB" id="180497at2157"/>
<protein>
    <submittedName>
        <fullName evidence="2">Transcriptional regulator PadR-like family protein</fullName>
    </submittedName>
</protein>
<name>A0A1H8VI98_9EURY</name>
<organism evidence="2 3">
    <name type="scientific">Halorientalis persicus</name>
    <dbReference type="NCBI Taxonomy" id="1367881"/>
    <lineage>
        <taxon>Archaea</taxon>
        <taxon>Methanobacteriati</taxon>
        <taxon>Methanobacteriota</taxon>
        <taxon>Stenosarchaea group</taxon>
        <taxon>Halobacteria</taxon>
        <taxon>Halobacteriales</taxon>
        <taxon>Haloarculaceae</taxon>
        <taxon>Halorientalis</taxon>
    </lineage>
</organism>
<dbReference type="RefSeq" id="WP_092664063.1">
    <property type="nucleotide sequence ID" value="NZ_FOCX01000038.1"/>
</dbReference>
<evidence type="ECO:0000313" key="3">
    <source>
        <dbReference type="Proteomes" id="UP000198775"/>
    </source>
</evidence>
<sequence>MSQNTAESTDDVSARDLSTFQKEALFAIARLEASENDSYGLGIKRQLEERLSGDVNHGRLYPNLDDLVEQGILQKAQMDKRTNRYTLTDDGKELLRDYRDYVTETVASL</sequence>
<dbReference type="SUPFAM" id="SSF46785">
    <property type="entry name" value="Winged helix' DNA-binding domain"/>
    <property type="match status" value="1"/>
</dbReference>
<dbReference type="EMBL" id="FOCX01000038">
    <property type="protein sequence ID" value="SEP15024.1"/>
    <property type="molecule type" value="Genomic_DNA"/>
</dbReference>
<reference evidence="3" key="1">
    <citation type="submission" date="2016-10" db="EMBL/GenBank/DDBJ databases">
        <authorList>
            <person name="Varghese N."/>
            <person name="Submissions S."/>
        </authorList>
    </citation>
    <scope>NUCLEOTIDE SEQUENCE [LARGE SCALE GENOMIC DNA]</scope>
    <source>
        <strain evidence="3">IBRC-M 10043</strain>
    </source>
</reference>
<dbReference type="Gene3D" id="1.10.10.10">
    <property type="entry name" value="Winged helix-like DNA-binding domain superfamily/Winged helix DNA-binding domain"/>
    <property type="match status" value="1"/>
</dbReference>
<accession>A0A1H8VI98</accession>
<evidence type="ECO:0000313" key="2">
    <source>
        <dbReference type="EMBL" id="SEP15024.1"/>
    </source>
</evidence>
<dbReference type="Pfam" id="PF03551">
    <property type="entry name" value="PadR"/>
    <property type="match status" value="1"/>
</dbReference>
<proteinExistence type="predicted"/>
<keyword evidence="3" id="KW-1185">Reference proteome</keyword>
<dbReference type="AlphaFoldDB" id="A0A1H8VI98"/>
<dbReference type="InterPro" id="IPR036388">
    <property type="entry name" value="WH-like_DNA-bd_sf"/>
</dbReference>
<dbReference type="Proteomes" id="UP000198775">
    <property type="component" value="Unassembled WGS sequence"/>
</dbReference>
<feature type="domain" description="Transcription regulator PadR N-terminal" evidence="1">
    <location>
        <begin position="34"/>
        <end position="96"/>
    </location>
</feature>
<dbReference type="InterPro" id="IPR005149">
    <property type="entry name" value="Tscrpt_reg_PadR_N"/>
</dbReference>
<dbReference type="InterPro" id="IPR036390">
    <property type="entry name" value="WH_DNA-bd_sf"/>
</dbReference>
<evidence type="ECO:0000259" key="1">
    <source>
        <dbReference type="Pfam" id="PF03551"/>
    </source>
</evidence>